<evidence type="ECO:0000259" key="15">
    <source>
        <dbReference type="Pfam" id="PF07715"/>
    </source>
</evidence>
<proteinExistence type="inferred from homology"/>
<evidence type="ECO:0000256" key="5">
    <source>
        <dbReference type="ARBA" id="ARBA00022729"/>
    </source>
</evidence>
<keyword evidence="2 10" id="KW-0813">Transport</keyword>
<evidence type="ECO:0000256" key="10">
    <source>
        <dbReference type="PROSITE-ProRule" id="PRU01360"/>
    </source>
</evidence>
<keyword evidence="6" id="KW-0406">Ion transport</keyword>
<dbReference type="InterPro" id="IPR039426">
    <property type="entry name" value="TonB-dep_rcpt-like"/>
</dbReference>
<keyword evidence="3 10" id="KW-1134">Transmembrane beta strand</keyword>
<evidence type="ECO:0000256" key="9">
    <source>
        <dbReference type="ARBA" id="ARBA00023237"/>
    </source>
</evidence>
<evidence type="ECO:0000256" key="11">
    <source>
        <dbReference type="PROSITE-ProRule" id="PRU10143"/>
    </source>
</evidence>
<keyword evidence="7 11" id="KW-0798">TonB box</keyword>
<dbReference type="PROSITE" id="PS52016">
    <property type="entry name" value="TONB_DEPENDENT_REC_3"/>
    <property type="match status" value="1"/>
</dbReference>
<comment type="subcellular location">
    <subcellularLocation>
        <location evidence="1 10">Cell outer membrane</location>
        <topology evidence="1 10">Multi-pass membrane protein</topology>
    </subcellularLocation>
</comment>
<keyword evidence="16" id="KW-0675">Receptor</keyword>
<keyword evidence="9 10" id="KW-0998">Cell outer membrane</keyword>
<dbReference type="InterPro" id="IPR000531">
    <property type="entry name" value="Beta-barrel_TonB"/>
</dbReference>
<dbReference type="RefSeq" id="WP_120375348.1">
    <property type="nucleotide sequence ID" value="NZ_RCHC01000011.1"/>
</dbReference>
<evidence type="ECO:0000256" key="12">
    <source>
        <dbReference type="RuleBase" id="RU003357"/>
    </source>
</evidence>
<evidence type="ECO:0000256" key="7">
    <source>
        <dbReference type="ARBA" id="ARBA00023077"/>
    </source>
</evidence>
<dbReference type="PANTHER" id="PTHR30069">
    <property type="entry name" value="TONB-DEPENDENT OUTER MEMBRANE RECEPTOR"/>
    <property type="match status" value="1"/>
</dbReference>
<evidence type="ECO:0000256" key="13">
    <source>
        <dbReference type="SAM" id="SignalP"/>
    </source>
</evidence>
<feature type="domain" description="TonB-dependent receptor plug" evidence="15">
    <location>
        <begin position="51"/>
        <end position="157"/>
    </location>
</feature>
<evidence type="ECO:0000256" key="6">
    <source>
        <dbReference type="ARBA" id="ARBA00023065"/>
    </source>
</evidence>
<dbReference type="PROSITE" id="PS00430">
    <property type="entry name" value="TONB_DEPENDENT_REC_1"/>
    <property type="match status" value="1"/>
</dbReference>
<evidence type="ECO:0000313" key="17">
    <source>
        <dbReference type="Proteomes" id="UP000280271"/>
    </source>
</evidence>
<gene>
    <name evidence="16" type="ORF">D9K81_10900</name>
</gene>
<feature type="signal peptide" evidence="13">
    <location>
        <begin position="1"/>
        <end position="26"/>
    </location>
</feature>
<dbReference type="EMBL" id="RCHC01000011">
    <property type="protein sequence ID" value="RLL20979.1"/>
    <property type="molecule type" value="Genomic_DNA"/>
</dbReference>
<dbReference type="InterPro" id="IPR010916">
    <property type="entry name" value="TonB_box_CS"/>
</dbReference>
<accession>A0ABX9TUI0</accession>
<comment type="similarity">
    <text evidence="10 12">Belongs to the TonB-dependent receptor family.</text>
</comment>
<sequence>MLFLSKPTAIVSSIAAVLVFSTQTQATQVLNTPATTLDTIVVTATRTEQPLKDVPARIAIIDEALIEQSPIASFPHLLMSDASINMVQLGGYGQQASFFLRGTESDHTLVLRDGVRLNNDASGLAPNNFIDTTEIKQIEVLKGPASVLYGTNAIGGVIQIISKTPEKNAAFVSAEIGEHQTYKTTVGADLADEGFYAQVRGQRLETDGTPVHEHENATASSFDQKGWSTKLGYEADRFGTSLDYSENQGNAQYEQYSWNSMQYEQKSQDFKNQIVTLKSRFNPSEQLTLNARISYFKDELEQLKSFERTQYESTEYELIAQQQMTQAQNMIVGITHRQLDTSTLKTTESFQQALNTTGYYLQHQYQTDKLKTQAGIRLEDHEKYGQHTVGQLAARYFFSPLLSSYANIGTAFKAPTANDLYYGDYANPNLKPEESRSYEIGFDVQLTPQLKTGLSLYRTEIDQLIDSDPNNNWKFANIDAVTIQGSELYVNWSNDAFFTKASYSYNQAKNDKTGLDLSRRPRQKLALSAGWSDEHYGISTTLTANSHSDSSNYDDDVIPGHAQIDLNSYYQPNEKLRFFANIQNLGDVQYKTASAGNFDGKFYLNGGRLASIGITVKY</sequence>
<dbReference type="CDD" id="cd01347">
    <property type="entry name" value="ligand_gated_channel"/>
    <property type="match status" value="1"/>
</dbReference>
<keyword evidence="17" id="KW-1185">Reference proteome</keyword>
<keyword evidence="5 13" id="KW-0732">Signal</keyword>
<evidence type="ECO:0000259" key="14">
    <source>
        <dbReference type="Pfam" id="PF00593"/>
    </source>
</evidence>
<evidence type="ECO:0000256" key="4">
    <source>
        <dbReference type="ARBA" id="ARBA00022692"/>
    </source>
</evidence>
<feature type="domain" description="TonB-dependent receptor-like beta-barrel" evidence="14">
    <location>
        <begin position="216"/>
        <end position="585"/>
    </location>
</feature>
<dbReference type="InterPro" id="IPR037066">
    <property type="entry name" value="Plug_dom_sf"/>
</dbReference>
<dbReference type="InterPro" id="IPR036942">
    <property type="entry name" value="Beta-barrel_TonB_sf"/>
</dbReference>
<evidence type="ECO:0000256" key="2">
    <source>
        <dbReference type="ARBA" id="ARBA00022448"/>
    </source>
</evidence>
<protein>
    <submittedName>
        <fullName evidence="16">TonB-dependent receptor</fullName>
    </submittedName>
</protein>
<evidence type="ECO:0000256" key="3">
    <source>
        <dbReference type="ARBA" id="ARBA00022452"/>
    </source>
</evidence>
<dbReference type="Gene3D" id="2.40.170.20">
    <property type="entry name" value="TonB-dependent receptor, beta-barrel domain"/>
    <property type="match status" value="1"/>
</dbReference>
<reference evidence="16 17" key="1">
    <citation type="submission" date="2018-09" db="EMBL/GenBank/DDBJ databases">
        <title>The draft genome of Acinetobacter sp. strains.</title>
        <authorList>
            <person name="Qin J."/>
            <person name="Feng Y."/>
            <person name="Zong Z."/>
        </authorList>
    </citation>
    <scope>NUCLEOTIDE SEQUENCE [LARGE SCALE GENOMIC DNA]</scope>
    <source>
        <strain evidence="16 17">WCHAc060005</strain>
    </source>
</reference>
<evidence type="ECO:0000256" key="1">
    <source>
        <dbReference type="ARBA" id="ARBA00004571"/>
    </source>
</evidence>
<comment type="caution">
    <text evidence="16">The sequence shown here is derived from an EMBL/GenBank/DDBJ whole genome shotgun (WGS) entry which is preliminary data.</text>
</comment>
<dbReference type="PANTHER" id="PTHR30069:SF53">
    <property type="entry name" value="COLICIN I RECEPTOR-RELATED"/>
    <property type="match status" value="1"/>
</dbReference>
<dbReference type="InterPro" id="IPR012910">
    <property type="entry name" value="Plug_dom"/>
</dbReference>
<evidence type="ECO:0000256" key="8">
    <source>
        <dbReference type="ARBA" id="ARBA00023136"/>
    </source>
</evidence>
<name>A0ABX9TUI0_9GAMM</name>
<evidence type="ECO:0000313" key="16">
    <source>
        <dbReference type="EMBL" id="RLL20979.1"/>
    </source>
</evidence>
<dbReference type="Pfam" id="PF07715">
    <property type="entry name" value="Plug"/>
    <property type="match status" value="1"/>
</dbReference>
<organism evidence="16 17">
    <name type="scientific">Acinetobacter chengduensis</name>
    <dbReference type="NCBI Taxonomy" id="2420890"/>
    <lineage>
        <taxon>Bacteria</taxon>
        <taxon>Pseudomonadati</taxon>
        <taxon>Pseudomonadota</taxon>
        <taxon>Gammaproteobacteria</taxon>
        <taxon>Moraxellales</taxon>
        <taxon>Moraxellaceae</taxon>
        <taxon>Acinetobacter</taxon>
    </lineage>
</organism>
<keyword evidence="4 10" id="KW-0812">Transmembrane</keyword>
<feature type="chain" id="PRO_5047546579" evidence="13">
    <location>
        <begin position="27"/>
        <end position="618"/>
    </location>
</feature>
<dbReference type="SUPFAM" id="SSF56935">
    <property type="entry name" value="Porins"/>
    <property type="match status" value="1"/>
</dbReference>
<dbReference type="Gene3D" id="2.170.130.10">
    <property type="entry name" value="TonB-dependent receptor, plug domain"/>
    <property type="match status" value="1"/>
</dbReference>
<feature type="short sequence motif" description="TonB box" evidence="11">
    <location>
        <begin position="39"/>
        <end position="45"/>
    </location>
</feature>
<keyword evidence="8 10" id="KW-0472">Membrane</keyword>
<dbReference type="Pfam" id="PF00593">
    <property type="entry name" value="TonB_dep_Rec_b-barrel"/>
    <property type="match status" value="1"/>
</dbReference>
<dbReference type="Proteomes" id="UP000280271">
    <property type="component" value="Unassembled WGS sequence"/>
</dbReference>